<reference evidence="3 4" key="1">
    <citation type="submission" date="2020-05" db="EMBL/GenBank/DDBJ databases">
        <title>Complete genome sequencing of Campylobacter and Arcobacter type strains.</title>
        <authorList>
            <person name="Miller W.G."/>
            <person name="Yee E."/>
        </authorList>
    </citation>
    <scope>NUCLEOTIDE SEQUENCE [LARGE SCALE GENOMIC DNA]</scope>
    <source>
        <strain evidence="3 4">CCUG 73571</strain>
    </source>
</reference>
<feature type="signal peptide" evidence="1">
    <location>
        <begin position="1"/>
        <end position="20"/>
    </location>
</feature>
<organism evidence="3 4">
    <name type="scientific">Campylobacter armoricus</name>
    <dbReference type="NCBI Taxonomy" id="2505970"/>
    <lineage>
        <taxon>Bacteria</taxon>
        <taxon>Pseudomonadati</taxon>
        <taxon>Campylobacterota</taxon>
        <taxon>Epsilonproteobacteria</taxon>
        <taxon>Campylobacterales</taxon>
        <taxon>Campylobacteraceae</taxon>
        <taxon>Campylobacter</taxon>
    </lineage>
</organism>
<feature type="chain" id="PRO_5029454404" description="DUF6844 domain-containing protein" evidence="1">
    <location>
        <begin position="21"/>
        <end position="444"/>
    </location>
</feature>
<dbReference type="GeneID" id="56585880"/>
<keyword evidence="4" id="KW-1185">Reference proteome</keyword>
<dbReference type="Proteomes" id="UP000509246">
    <property type="component" value="Chromosome"/>
</dbReference>
<dbReference type="AlphaFoldDB" id="A0A7L5HIL8"/>
<dbReference type="RefSeq" id="WP_139426630.1">
    <property type="nucleotide sequence ID" value="NZ_CBCSFY010000009.1"/>
</dbReference>
<sequence>MKKRFIIGSLLVVSFLYAQATSQVEITQEDVKVQNEISDASSKDISPKSLDDFFEEFAKDFNIEYGVTKKGKTFYTGRSEVSINDNDPQFAQALQNAYQRAMLNLQTEFIKDAFGRIAVSKIQNYESDGSSNAKEFEELSKGGVLSQIFDKLTQLTGAKLDKALKDLGINVEGLTEERKKTLLKKEFLSKTITTAVGSMSGLVPVQTIITQRRGQYDIGVIAVVSSKTRQLAKDMALSRKSNITGKGKNISEYLPQDDKGFLNEYGIRLVYDEKGLPVILSYGNWGYVADANNAKKTNILEDKAKNTAATMADVAIVEFINTNLSLVDETTTGESYEEIIKQSFNINDNTTQEETQNFMNIIEKINTKIKASASGKIRGISTLKKWSYTSDNGVEHVGVVRFYSYANVANINETLNPKSSKVPIKKSSSNIQRSSNVVNDIDDF</sequence>
<evidence type="ECO:0000313" key="3">
    <source>
        <dbReference type="EMBL" id="QKF79105.1"/>
    </source>
</evidence>
<accession>A0A7L5HIL8</accession>
<feature type="domain" description="DUF6844" evidence="2">
    <location>
        <begin position="146"/>
        <end position="236"/>
    </location>
</feature>
<dbReference type="Pfam" id="PF20891">
    <property type="entry name" value="DUF6844"/>
    <property type="match status" value="1"/>
</dbReference>
<dbReference type="EMBL" id="CP053825">
    <property type="protein sequence ID" value="QKF79105.1"/>
    <property type="molecule type" value="Genomic_DNA"/>
</dbReference>
<protein>
    <recommendedName>
        <fullName evidence="2">DUF6844 domain-containing protein</fullName>
    </recommendedName>
</protein>
<gene>
    <name evidence="3" type="ORF">CARM_0148</name>
</gene>
<proteinExistence type="predicted"/>
<evidence type="ECO:0000259" key="2">
    <source>
        <dbReference type="Pfam" id="PF20891"/>
    </source>
</evidence>
<dbReference type="KEGG" id="carm:CARM_0148"/>
<evidence type="ECO:0000256" key="1">
    <source>
        <dbReference type="SAM" id="SignalP"/>
    </source>
</evidence>
<evidence type="ECO:0000313" key="4">
    <source>
        <dbReference type="Proteomes" id="UP000509246"/>
    </source>
</evidence>
<name>A0A7L5HIL8_9BACT</name>
<keyword evidence="1" id="KW-0732">Signal</keyword>
<dbReference type="InterPro" id="IPR049286">
    <property type="entry name" value="DUF6844"/>
</dbReference>